<dbReference type="SUPFAM" id="SSF89009">
    <property type="entry name" value="GAT-like domain"/>
    <property type="match status" value="1"/>
</dbReference>
<dbReference type="GO" id="GO:0006897">
    <property type="term" value="P:endocytosis"/>
    <property type="evidence" value="ECO:0007669"/>
    <property type="project" value="InterPro"/>
</dbReference>
<dbReference type="GeneID" id="37070890"/>
<dbReference type="GO" id="GO:0043130">
    <property type="term" value="F:ubiquitin binding"/>
    <property type="evidence" value="ECO:0007669"/>
    <property type="project" value="InterPro"/>
</dbReference>
<feature type="compositionally biased region" description="Pro residues" evidence="2">
    <location>
        <begin position="340"/>
        <end position="349"/>
    </location>
</feature>
<feature type="domain" description="VHS" evidence="3">
    <location>
        <begin position="18"/>
        <end position="142"/>
    </location>
</feature>
<dbReference type="CDD" id="cd16980">
    <property type="entry name" value="VHS_Lsb5"/>
    <property type="match status" value="1"/>
</dbReference>
<proteinExistence type="predicted"/>
<feature type="region of interest" description="Disordered" evidence="2">
    <location>
        <begin position="320"/>
        <end position="402"/>
    </location>
</feature>
<reference evidence="4 5" key="1">
    <citation type="submission" date="2016-12" db="EMBL/GenBank/DDBJ databases">
        <title>The genomes of Aspergillus section Nigri reveals drivers in fungal speciation.</title>
        <authorList>
            <consortium name="DOE Joint Genome Institute"/>
            <person name="Vesth T.C."/>
            <person name="Nybo J."/>
            <person name="Theobald S."/>
            <person name="Brandl J."/>
            <person name="Frisvad J.C."/>
            <person name="Nielsen K.F."/>
            <person name="Lyhne E.K."/>
            <person name="Kogle M.E."/>
            <person name="Kuo A."/>
            <person name="Riley R."/>
            <person name="Clum A."/>
            <person name="Nolan M."/>
            <person name="Lipzen A."/>
            <person name="Salamov A."/>
            <person name="Henrissat B."/>
            <person name="Wiebenga A."/>
            <person name="De Vries R.P."/>
            <person name="Grigoriev I.V."/>
            <person name="Mortensen U.H."/>
            <person name="Andersen M.R."/>
            <person name="Baker S.E."/>
        </authorList>
    </citation>
    <scope>NUCLEOTIDE SEQUENCE [LARGE SCALE GENOMIC DNA]</scope>
    <source>
        <strain evidence="4 5">CBS 117.55</strain>
    </source>
</reference>
<dbReference type="GO" id="GO:0007015">
    <property type="term" value="P:actin filament organization"/>
    <property type="evidence" value="ECO:0007669"/>
    <property type="project" value="InterPro"/>
</dbReference>
<dbReference type="InterPro" id="IPR008942">
    <property type="entry name" value="ENTH_VHS"/>
</dbReference>
<dbReference type="Pfam" id="PF00790">
    <property type="entry name" value="VHS"/>
    <property type="match status" value="1"/>
</dbReference>
<feature type="compositionally biased region" description="Acidic residues" evidence="2">
    <location>
        <begin position="366"/>
        <end position="378"/>
    </location>
</feature>
<dbReference type="GO" id="GO:0030479">
    <property type="term" value="C:actin cortical patch"/>
    <property type="evidence" value="ECO:0007669"/>
    <property type="project" value="TreeGrafter"/>
</dbReference>
<evidence type="ECO:0000256" key="2">
    <source>
        <dbReference type="SAM" id="MobiDB-lite"/>
    </source>
</evidence>
<sequence length="402" mass="45086">MFHSHKPYSAVTVQIEVLTSEQYEVEDSSGIPDLIEAVRIQASGPTEASRALRKKLKYGNLHRQLRALTILDFLIQNTGDRFLREFADEPLLERLRIAATDSVSDPLVKQKCKQLFGQWASSYKNTPGMERVTALYRQLPKRKQPATQAKAKVLRDSGTSDEPAMGHTVSVSAGNGPSTVLSGGSKHKHTSSKSSLSSFRKDKKEKKTLSRSFNLDKEKPEILQTLASSSVASTNLLNALKLVNRETHRVSEDAEVLSRFEACKTLRRQILRYIQHVESEEFLGSLIHANEELVTSLMAFEVLDKSVDYDSDSDQDVLETGWTPDRDDLPESFAGLVMNPPKPPRPPRPLSISVPSSSTPRRVYDSESDTEEEEDDENNPFGDRNAIRTPGIERHEPTWKEV</sequence>
<dbReference type="VEuPathDB" id="FungiDB:BO70DRAFT_69319"/>
<dbReference type="InterPro" id="IPR045007">
    <property type="entry name" value="LSB5"/>
</dbReference>
<accession>A0A317VRK0</accession>
<dbReference type="Proteomes" id="UP000247233">
    <property type="component" value="Unassembled WGS sequence"/>
</dbReference>
<protein>
    <submittedName>
        <fullName evidence="4">VHS domain protein</fullName>
    </submittedName>
</protein>
<evidence type="ECO:0000259" key="3">
    <source>
        <dbReference type="PROSITE" id="PS50179"/>
    </source>
</evidence>
<dbReference type="PROSITE" id="PS50179">
    <property type="entry name" value="VHS"/>
    <property type="match status" value="1"/>
</dbReference>
<dbReference type="OrthoDB" id="10068368at2759"/>
<dbReference type="RefSeq" id="XP_025397707.1">
    <property type="nucleotide sequence ID" value="XM_025548653.1"/>
</dbReference>
<comment type="caution">
    <text evidence="4">The sequence shown here is derived from an EMBL/GenBank/DDBJ whole genome shotgun (WGS) entry which is preliminary data.</text>
</comment>
<feature type="compositionally biased region" description="Polar residues" evidence="2">
    <location>
        <begin position="169"/>
        <end position="180"/>
    </location>
</feature>
<feature type="compositionally biased region" description="Basic and acidic residues" evidence="2">
    <location>
        <begin position="199"/>
        <end position="213"/>
    </location>
</feature>
<feature type="region of interest" description="Disordered" evidence="2">
    <location>
        <begin position="141"/>
        <end position="213"/>
    </location>
</feature>
<dbReference type="GO" id="GO:0051666">
    <property type="term" value="P:actin cortical patch localization"/>
    <property type="evidence" value="ECO:0007669"/>
    <property type="project" value="TreeGrafter"/>
</dbReference>
<dbReference type="SUPFAM" id="SSF48464">
    <property type="entry name" value="ENTH/VHS domain"/>
    <property type="match status" value="1"/>
</dbReference>
<dbReference type="EMBL" id="MSFL01000019">
    <property type="protein sequence ID" value="PWY76946.1"/>
    <property type="molecule type" value="Genomic_DNA"/>
</dbReference>
<dbReference type="PANTHER" id="PTHR47789">
    <property type="entry name" value="LAS SEVENTEEN-BINDING PROTEIN 5"/>
    <property type="match status" value="1"/>
</dbReference>
<evidence type="ECO:0000313" key="4">
    <source>
        <dbReference type="EMBL" id="PWY76946.1"/>
    </source>
</evidence>
<dbReference type="InterPro" id="IPR002014">
    <property type="entry name" value="VHS_dom"/>
</dbReference>
<dbReference type="Gene3D" id="1.25.40.90">
    <property type="match status" value="1"/>
</dbReference>
<feature type="compositionally biased region" description="Low complexity" evidence="2">
    <location>
        <begin position="350"/>
        <end position="361"/>
    </location>
</feature>
<dbReference type="CDD" id="cd14232">
    <property type="entry name" value="GAT_LSB5"/>
    <property type="match status" value="1"/>
</dbReference>
<dbReference type="PANTHER" id="PTHR47789:SF1">
    <property type="entry name" value="LAS SEVENTEEN-BINDING PROTEIN 5"/>
    <property type="match status" value="1"/>
</dbReference>
<organism evidence="4 5">
    <name type="scientific">Aspergillus heteromorphus CBS 117.55</name>
    <dbReference type="NCBI Taxonomy" id="1448321"/>
    <lineage>
        <taxon>Eukaryota</taxon>
        <taxon>Fungi</taxon>
        <taxon>Dikarya</taxon>
        <taxon>Ascomycota</taxon>
        <taxon>Pezizomycotina</taxon>
        <taxon>Eurotiomycetes</taxon>
        <taxon>Eurotiomycetidae</taxon>
        <taxon>Eurotiales</taxon>
        <taxon>Aspergillaceae</taxon>
        <taxon>Aspergillus</taxon>
        <taxon>Aspergillus subgen. Circumdati</taxon>
    </lineage>
</organism>
<evidence type="ECO:0000256" key="1">
    <source>
        <dbReference type="ARBA" id="ARBA00011446"/>
    </source>
</evidence>
<dbReference type="GO" id="GO:0035091">
    <property type="term" value="F:phosphatidylinositol binding"/>
    <property type="evidence" value="ECO:0007669"/>
    <property type="project" value="InterPro"/>
</dbReference>
<comment type="subunit">
    <text evidence="1">Component of the ESCRT-0 complex composed of HSE1 and VPS27.</text>
</comment>
<evidence type="ECO:0000313" key="5">
    <source>
        <dbReference type="Proteomes" id="UP000247233"/>
    </source>
</evidence>
<feature type="compositionally biased region" description="Basic and acidic residues" evidence="2">
    <location>
        <begin position="391"/>
        <end position="402"/>
    </location>
</feature>
<dbReference type="InterPro" id="IPR044103">
    <property type="entry name" value="GAT_LSB5"/>
</dbReference>
<dbReference type="GO" id="GO:0007034">
    <property type="term" value="P:vacuolar transport"/>
    <property type="evidence" value="ECO:0007669"/>
    <property type="project" value="UniProtKB-ARBA"/>
</dbReference>
<dbReference type="STRING" id="1448321.A0A317VRK0"/>
<dbReference type="AlphaFoldDB" id="A0A317VRK0"/>
<name>A0A317VRK0_9EURO</name>
<gene>
    <name evidence="4" type="ORF">BO70DRAFT_69319</name>
</gene>
<dbReference type="SMART" id="SM00288">
    <property type="entry name" value="VHS"/>
    <property type="match status" value="1"/>
</dbReference>
<keyword evidence="5" id="KW-1185">Reference proteome</keyword>